<dbReference type="EMBL" id="CP002843">
    <property type="protein sequence ID" value="AEH56858.1"/>
    <property type="molecule type" value="Genomic_DNA"/>
</dbReference>
<gene>
    <name evidence="1" type="ordered locus">HMPREF0833_11827</name>
</gene>
<dbReference type="HOGENOM" id="CLU_088887_0_0_9"/>
<organism evidence="1 2">
    <name type="scientific">Streptococcus parasanguinis (strain ATCC 15912 / DSM 6778 / CIP 104372 / LMG 14537)</name>
    <dbReference type="NCBI Taxonomy" id="760570"/>
    <lineage>
        <taxon>Bacteria</taxon>
        <taxon>Bacillati</taxon>
        <taxon>Bacillota</taxon>
        <taxon>Bacilli</taxon>
        <taxon>Lactobacillales</taxon>
        <taxon>Streptococcaceae</taxon>
        <taxon>Streptococcus</taxon>
    </lineage>
</organism>
<dbReference type="Pfam" id="PF19952">
    <property type="entry name" value="DUF6414"/>
    <property type="match status" value="1"/>
</dbReference>
<dbReference type="InterPro" id="IPR045633">
    <property type="entry name" value="DUF6414"/>
</dbReference>
<reference evidence="2" key="1">
    <citation type="submission" date="2011-06" db="EMBL/GenBank/DDBJ databases">
        <title>Complete sequence of Streptococcus parasanguinis strain ATCC 15912.</title>
        <authorList>
            <person name="Muzny D."/>
            <person name="Qin X."/>
            <person name="Buhay C."/>
            <person name="Dugan-Rocha S."/>
            <person name="Ding Y."/>
            <person name="Chen G."/>
            <person name="Hawes A."/>
            <person name="Holder M."/>
            <person name="Jhangiani S."/>
            <person name="Johnson A."/>
            <person name="Khan Z."/>
            <person name="Li Z."/>
            <person name="Liu W."/>
            <person name="Liu X."/>
            <person name="Perez L."/>
            <person name="Shen H."/>
            <person name="Wang Q."/>
            <person name="Watt J."/>
            <person name="Xi L."/>
            <person name="Xin Y."/>
            <person name="Zhou J."/>
            <person name="Deng J."/>
            <person name="Jiang H."/>
            <person name="Liu Y."/>
            <person name="Qu J."/>
            <person name="Song X.-Z."/>
            <person name="Zhang L."/>
            <person name="Villasana D."/>
            <person name="Johnson A."/>
            <person name="Liu J."/>
            <person name="Liyanage D."/>
            <person name="Lorensuhewa L."/>
            <person name="Robinson T."/>
            <person name="Song A."/>
            <person name="Song B.-B."/>
            <person name="Dinh H."/>
            <person name="Thornton R."/>
            <person name="Coyle M."/>
            <person name="Francisco L."/>
            <person name="Jackson L."/>
            <person name="Javaid M."/>
            <person name="Korchina V."/>
            <person name="Kovar C."/>
            <person name="Mata R."/>
            <person name="Mathew T."/>
            <person name="Ngo R."/>
            <person name="Nguyen L."/>
            <person name="Nguyen N."/>
            <person name="Okwuonu G."/>
            <person name="Ongeri F."/>
            <person name="Pham C."/>
            <person name="Simmons D."/>
            <person name="Wilczek-Boney K."/>
            <person name="Hale W."/>
            <person name="Jakkamsetti A."/>
            <person name="Pham P."/>
            <person name="Ruth R."/>
            <person name="San Lucas F."/>
            <person name="Warren J."/>
            <person name="Zhang J."/>
            <person name="Zhao Z."/>
            <person name="Zhou C."/>
            <person name="Zhu D."/>
            <person name="Lee S."/>
            <person name="Bess C."/>
            <person name="Blankenburg K."/>
            <person name="Forbes L."/>
            <person name="Fu Q."/>
            <person name="Gubbala S."/>
            <person name="Hirani K."/>
            <person name="Jayaseelan J.C."/>
            <person name="Lara F."/>
            <person name="Munidasa M."/>
            <person name="Palculict T."/>
            <person name="Patil S."/>
            <person name="Pu L.-L."/>
            <person name="Saada N."/>
            <person name="Tang L."/>
            <person name="Weissenberger G."/>
            <person name="Zhu Y."/>
            <person name="Hemphill L."/>
            <person name="Shang Y."/>
            <person name="Youmans B."/>
            <person name="Ayvaz T."/>
            <person name="Ross M."/>
            <person name="Santibanez J."/>
            <person name="Aqrawi P."/>
            <person name="Gross S."/>
            <person name="Joshi V."/>
            <person name="Fowler G."/>
            <person name="Nazareth L."/>
            <person name="Reid J."/>
            <person name="Worley K."/>
            <person name="Petrosino J."/>
            <person name="Highlander S."/>
            <person name="Gibbs R."/>
        </authorList>
    </citation>
    <scope>NUCLEOTIDE SEQUENCE [LARGE SCALE GENOMIC DNA]</scope>
    <source>
        <strain evidence="2">ATCC 15912 / DSM 6778 / CIP 104372 / LMG 14537</strain>
    </source>
</reference>
<name>F8DHT7_STREP</name>
<proteinExistence type="predicted"/>
<dbReference type="Proteomes" id="UP000001502">
    <property type="component" value="Chromosome"/>
</dbReference>
<protein>
    <submittedName>
        <fullName evidence="1">Uncharacterized protein</fullName>
    </submittedName>
</protein>
<evidence type="ECO:0000313" key="1">
    <source>
        <dbReference type="EMBL" id="AEH56858.1"/>
    </source>
</evidence>
<evidence type="ECO:0000313" key="2">
    <source>
        <dbReference type="Proteomes" id="UP000001502"/>
    </source>
</evidence>
<dbReference type="KEGG" id="scp:HMPREF0833_11827"/>
<sequence>MAKLFIGGKMNDFLNGKIVYLDEQAIFDFLELYQDGVQSEIIKKISETMVGSEADSQIGVSFLARLKVGFSGNASFQRSGVIESQITSTLLSNFKKIITQGESHDSKVECLNNIKLYIEKDSPAFYRNITPVLDMIKDINELSNASASDKSNFNGIEIRNIEKTLDKLSGYYEIKGIDTDNKEMIVRFNITGLRNNYTLSDLTKMNIKLYGIKVGTVNSIDLKFDTLIDRLSNHNTLGLDFDEEQEETLQKSIPIYDILLAGV</sequence>
<accession>F8DHT7</accession>
<dbReference type="AlphaFoldDB" id="F8DHT7"/>